<organism evidence="7 8">
    <name type="scientific">Entomortierella parvispora</name>
    <dbReference type="NCBI Taxonomy" id="205924"/>
    <lineage>
        <taxon>Eukaryota</taxon>
        <taxon>Fungi</taxon>
        <taxon>Fungi incertae sedis</taxon>
        <taxon>Mucoromycota</taxon>
        <taxon>Mortierellomycotina</taxon>
        <taxon>Mortierellomycetes</taxon>
        <taxon>Mortierellales</taxon>
        <taxon>Mortierellaceae</taxon>
        <taxon>Entomortierella</taxon>
    </lineage>
</organism>
<dbReference type="InterPro" id="IPR051694">
    <property type="entry name" value="Immunoregulatory_rcpt-like"/>
</dbReference>
<reference evidence="7" key="1">
    <citation type="submission" date="2021-11" db="EMBL/GenBank/DDBJ databases">
        <authorList>
            <person name="Herlambang A."/>
            <person name="Guo Y."/>
            <person name="Takashima Y."/>
            <person name="Nishizawa T."/>
        </authorList>
    </citation>
    <scope>NUCLEOTIDE SEQUENCE</scope>
    <source>
        <strain evidence="7">E1425</strain>
    </source>
</reference>
<evidence type="ECO:0000256" key="3">
    <source>
        <dbReference type="ARBA" id="ARBA00022989"/>
    </source>
</evidence>
<accession>A0A9P3HED6</accession>
<comment type="caution">
    <text evidence="7">The sequence shown here is derived from an EMBL/GenBank/DDBJ whole genome shotgun (WGS) entry which is preliminary data.</text>
</comment>
<feature type="region of interest" description="Disordered" evidence="5">
    <location>
        <begin position="145"/>
        <end position="183"/>
    </location>
</feature>
<evidence type="ECO:0000256" key="6">
    <source>
        <dbReference type="SAM" id="Phobius"/>
    </source>
</evidence>
<feature type="region of interest" description="Disordered" evidence="5">
    <location>
        <begin position="1"/>
        <end position="72"/>
    </location>
</feature>
<evidence type="ECO:0000313" key="8">
    <source>
        <dbReference type="Proteomes" id="UP000827284"/>
    </source>
</evidence>
<evidence type="ECO:0000256" key="4">
    <source>
        <dbReference type="ARBA" id="ARBA00023136"/>
    </source>
</evidence>
<evidence type="ECO:0000313" key="7">
    <source>
        <dbReference type="EMBL" id="GJJ75216.1"/>
    </source>
</evidence>
<dbReference type="PANTHER" id="PTHR15549:SF30">
    <property type="entry name" value="MID2 DOMAIN-CONTAINING PROTEIN"/>
    <property type="match status" value="1"/>
</dbReference>
<evidence type="ECO:0000256" key="2">
    <source>
        <dbReference type="ARBA" id="ARBA00022692"/>
    </source>
</evidence>
<feature type="compositionally biased region" description="Low complexity" evidence="5">
    <location>
        <begin position="422"/>
        <end position="440"/>
    </location>
</feature>
<feature type="transmembrane region" description="Helical" evidence="6">
    <location>
        <begin position="118"/>
        <end position="139"/>
    </location>
</feature>
<protein>
    <submittedName>
        <fullName evidence="7">Uncharacterized protein</fullName>
    </submittedName>
</protein>
<dbReference type="CDD" id="cd12087">
    <property type="entry name" value="TM_EGFR-like"/>
    <property type="match status" value="1"/>
</dbReference>
<feature type="compositionally biased region" description="Basic and acidic residues" evidence="5">
    <location>
        <begin position="147"/>
        <end position="156"/>
    </location>
</feature>
<feature type="compositionally biased region" description="Pro residues" evidence="5">
    <location>
        <begin position="30"/>
        <end position="46"/>
    </location>
</feature>
<evidence type="ECO:0000256" key="1">
    <source>
        <dbReference type="ARBA" id="ARBA00004167"/>
    </source>
</evidence>
<feature type="compositionally biased region" description="Polar residues" evidence="5">
    <location>
        <begin position="277"/>
        <end position="294"/>
    </location>
</feature>
<keyword evidence="3 6" id="KW-1133">Transmembrane helix</keyword>
<dbReference type="AlphaFoldDB" id="A0A9P3HED6"/>
<feature type="region of interest" description="Disordered" evidence="5">
    <location>
        <begin position="233"/>
        <end position="303"/>
    </location>
</feature>
<reference evidence="7" key="2">
    <citation type="journal article" date="2022" name="Microbiol. Resour. Announc.">
        <title>Whole-Genome Sequence of Entomortierella parvispora E1425, a Mucoromycotan Fungus Associated with Burkholderiaceae-Related Endosymbiotic Bacteria.</title>
        <authorList>
            <person name="Herlambang A."/>
            <person name="Guo Y."/>
            <person name="Takashima Y."/>
            <person name="Narisawa K."/>
            <person name="Ohta H."/>
            <person name="Nishizawa T."/>
        </authorList>
    </citation>
    <scope>NUCLEOTIDE SEQUENCE</scope>
    <source>
        <strain evidence="7">E1425</strain>
    </source>
</reference>
<dbReference type="EMBL" id="BQFW01000010">
    <property type="protein sequence ID" value="GJJ75216.1"/>
    <property type="molecule type" value="Genomic_DNA"/>
</dbReference>
<dbReference type="GO" id="GO:0016020">
    <property type="term" value="C:membrane"/>
    <property type="evidence" value="ECO:0007669"/>
    <property type="project" value="UniProtKB-SubCell"/>
</dbReference>
<feature type="region of interest" description="Disordered" evidence="5">
    <location>
        <begin position="388"/>
        <end position="489"/>
    </location>
</feature>
<feature type="compositionally biased region" description="Polar residues" evidence="5">
    <location>
        <begin position="159"/>
        <end position="172"/>
    </location>
</feature>
<keyword evidence="4 6" id="KW-0472">Membrane</keyword>
<sequence>MALPGSPVSELQKRAPTPSGPHAHIAAAPAPAPAPPASTVKPPPKTTVPKPKTTAPKPPAIPPTSAITSNTPIAATTTNVATSIVAPVDTTTSSIAPISSTGSESNGGASKSTNNTGMIAGIVAAGVVVLLLVGAGFVFRAKRRRGREASEIERYHQRSMMQKSSEGSSTYGYNDEGGEAPLHQPRENKIHEQRYLSNRQVLLNQQPEWFAKKSPLEYQSQVPPLEVLKQQNGQHPELGQGHQRQQRPPLTKQLSSTDSSNSNSSLNPALSTPSTLQPSSQAARSLTTSSNRPGSGTGPMGEFIPLVASSAAVVTTARPYQQHQYQQPRINTQNLRRSDSPGASAMSPTSQSPNGPVSPSRTLSPVGSSLSTASSGYKRSASASAMSNVLQSYTPPPPISPSSKPSPGFYDFLLDEEEPPKAKASSSARPSGSFAEGQTPMIPPPIPRATRPASGASMSSLKPPKVELKPDASAPEVPALPSFPSITLD</sequence>
<feature type="compositionally biased region" description="Low complexity" evidence="5">
    <location>
        <begin position="254"/>
        <end position="276"/>
    </location>
</feature>
<feature type="compositionally biased region" description="Polar residues" evidence="5">
    <location>
        <begin position="346"/>
        <end position="375"/>
    </location>
</feature>
<dbReference type="Proteomes" id="UP000827284">
    <property type="component" value="Unassembled WGS sequence"/>
</dbReference>
<name>A0A9P3HED6_9FUNG</name>
<gene>
    <name evidence="7" type="ORF">EMPS_07574</name>
</gene>
<feature type="region of interest" description="Disordered" evidence="5">
    <location>
        <begin position="320"/>
        <end position="375"/>
    </location>
</feature>
<evidence type="ECO:0000256" key="5">
    <source>
        <dbReference type="SAM" id="MobiDB-lite"/>
    </source>
</evidence>
<dbReference type="PANTHER" id="PTHR15549">
    <property type="entry name" value="PAIRED IMMUNOGLOBULIN-LIKE TYPE 2 RECEPTOR"/>
    <property type="match status" value="1"/>
</dbReference>
<dbReference type="OrthoDB" id="2449992at2759"/>
<feature type="compositionally biased region" description="Low complexity" evidence="5">
    <location>
        <begin position="320"/>
        <end position="329"/>
    </location>
</feature>
<proteinExistence type="predicted"/>
<keyword evidence="8" id="KW-1185">Reference proteome</keyword>
<comment type="subcellular location">
    <subcellularLocation>
        <location evidence="1">Membrane</location>
        <topology evidence="1">Single-pass membrane protein</topology>
    </subcellularLocation>
</comment>
<dbReference type="GO" id="GO:0071944">
    <property type="term" value="C:cell periphery"/>
    <property type="evidence" value="ECO:0007669"/>
    <property type="project" value="UniProtKB-ARBA"/>
</dbReference>
<keyword evidence="2 6" id="KW-0812">Transmembrane</keyword>